<dbReference type="GO" id="GO:0022857">
    <property type="term" value="F:transmembrane transporter activity"/>
    <property type="evidence" value="ECO:0007669"/>
    <property type="project" value="InterPro"/>
</dbReference>
<name>A0A934QDM3_9MICO</name>
<dbReference type="CDD" id="cd06580">
    <property type="entry name" value="TM_PBP1_transp_TpRbsC_like"/>
    <property type="match status" value="1"/>
</dbReference>
<accession>A0A934QDM3</accession>
<feature type="transmembrane region" description="Helical" evidence="7">
    <location>
        <begin position="260"/>
        <end position="281"/>
    </location>
</feature>
<evidence type="ECO:0000256" key="4">
    <source>
        <dbReference type="ARBA" id="ARBA00022989"/>
    </source>
</evidence>
<dbReference type="PANTHER" id="PTHR47089">
    <property type="entry name" value="ABC TRANSPORTER, PERMEASE PROTEIN"/>
    <property type="match status" value="1"/>
</dbReference>
<comment type="subcellular location">
    <subcellularLocation>
        <location evidence="1">Cell membrane</location>
        <topology evidence="1">Multi-pass membrane protein</topology>
    </subcellularLocation>
</comment>
<feature type="transmembrane region" description="Helical" evidence="7">
    <location>
        <begin position="53"/>
        <end position="76"/>
    </location>
</feature>
<comment type="caution">
    <text evidence="8">The sequence shown here is derived from an EMBL/GenBank/DDBJ whole genome shotgun (WGS) entry which is preliminary data.</text>
</comment>
<sequence>MSALSKFGRWLTGPIPISVVLALLIGACFMVIAGTDPISGYSAMLNGSFGTGVGIANTIARAIPIIGIGIAIAVAFRAGIINLGTEGQAGLGALFGGMVAIYTPGPAILVVPLAFAVAILTGAAWGLLAALLQNALGVPTLLSTLLLNYPARYFSSWLIRFKLDEPSSSLVASQQIDPANQLSMLVPRDSAAAESLRNSLGALNPITAVLTGVNWGLVIVVIVVLGAIFVNRRTRYGFEAGLSGQNPEFVRYGGVQPGPLVVRTMALSGGLAGLFGLIVTIGAPNTRLIEGAFIQTNFPWTALLVTLLALYRPTGIAIAGLFFAAIMVGSDSMGRELGMSPQIASVIQALVIILLAFRVALPRLKRKRSDGGSSGGGAPGGSPPDGEADAAEAIAEAEARAAAPTLAPAAPGASGSGIVTDAPDRVLAAEQTGATR</sequence>
<protein>
    <submittedName>
        <fullName evidence="8">ABC transporter permease</fullName>
    </submittedName>
</protein>
<dbReference type="PANTHER" id="PTHR47089:SF1">
    <property type="entry name" value="GUANOSINE ABC TRANSPORTER PERMEASE PROTEIN NUPP"/>
    <property type="match status" value="1"/>
</dbReference>
<dbReference type="RefSeq" id="WP_200132867.1">
    <property type="nucleotide sequence ID" value="NZ_JAEHOI010000011.1"/>
</dbReference>
<keyword evidence="2" id="KW-1003">Cell membrane</keyword>
<gene>
    <name evidence="8" type="ORF">JD292_11365</name>
</gene>
<evidence type="ECO:0000256" key="3">
    <source>
        <dbReference type="ARBA" id="ARBA00022692"/>
    </source>
</evidence>
<dbReference type="EMBL" id="JAEHOI010000011">
    <property type="protein sequence ID" value="MBK0422670.1"/>
    <property type="molecule type" value="Genomic_DNA"/>
</dbReference>
<evidence type="ECO:0000313" key="9">
    <source>
        <dbReference type="Proteomes" id="UP000618733"/>
    </source>
</evidence>
<keyword evidence="4 7" id="KW-1133">Transmembrane helix</keyword>
<feature type="transmembrane region" description="Helical" evidence="7">
    <location>
        <begin position="339"/>
        <end position="361"/>
    </location>
</feature>
<feature type="transmembrane region" description="Helical" evidence="7">
    <location>
        <begin position="302"/>
        <end position="327"/>
    </location>
</feature>
<dbReference type="AlphaFoldDB" id="A0A934QDM3"/>
<evidence type="ECO:0000256" key="7">
    <source>
        <dbReference type="SAM" id="Phobius"/>
    </source>
</evidence>
<dbReference type="GO" id="GO:0005886">
    <property type="term" value="C:plasma membrane"/>
    <property type="evidence" value="ECO:0007669"/>
    <property type="project" value="UniProtKB-SubCell"/>
</dbReference>
<reference evidence="8" key="1">
    <citation type="submission" date="2020-12" db="EMBL/GenBank/DDBJ databases">
        <title>Leucobacter sp. CAS2, isolated from Chromium sludge.</title>
        <authorList>
            <person name="Xu Z."/>
        </authorList>
    </citation>
    <scope>NUCLEOTIDE SEQUENCE</scope>
    <source>
        <strain evidence="8">CSA2</strain>
    </source>
</reference>
<keyword evidence="9" id="KW-1185">Reference proteome</keyword>
<evidence type="ECO:0000256" key="2">
    <source>
        <dbReference type="ARBA" id="ARBA00022475"/>
    </source>
</evidence>
<dbReference type="Pfam" id="PF02653">
    <property type="entry name" value="BPD_transp_2"/>
    <property type="match status" value="1"/>
</dbReference>
<feature type="transmembrane region" description="Helical" evidence="7">
    <location>
        <begin position="12"/>
        <end position="33"/>
    </location>
</feature>
<feature type="compositionally biased region" description="Low complexity" evidence="6">
    <location>
        <begin position="391"/>
        <end position="413"/>
    </location>
</feature>
<keyword evidence="5 7" id="KW-0472">Membrane</keyword>
<organism evidence="8 9">
    <name type="scientific">Leucobacter edaphi</name>
    <dbReference type="NCBI Taxonomy" id="2796472"/>
    <lineage>
        <taxon>Bacteria</taxon>
        <taxon>Bacillati</taxon>
        <taxon>Actinomycetota</taxon>
        <taxon>Actinomycetes</taxon>
        <taxon>Micrococcales</taxon>
        <taxon>Microbacteriaceae</taxon>
        <taxon>Leucobacter</taxon>
    </lineage>
</organism>
<proteinExistence type="predicted"/>
<feature type="region of interest" description="Disordered" evidence="6">
    <location>
        <begin position="366"/>
        <end position="436"/>
    </location>
</feature>
<evidence type="ECO:0000256" key="1">
    <source>
        <dbReference type="ARBA" id="ARBA00004651"/>
    </source>
</evidence>
<keyword evidence="3 7" id="KW-0812">Transmembrane</keyword>
<dbReference type="Proteomes" id="UP000618733">
    <property type="component" value="Unassembled WGS sequence"/>
</dbReference>
<evidence type="ECO:0000256" key="6">
    <source>
        <dbReference type="SAM" id="MobiDB-lite"/>
    </source>
</evidence>
<evidence type="ECO:0000313" key="8">
    <source>
        <dbReference type="EMBL" id="MBK0422670.1"/>
    </source>
</evidence>
<dbReference type="PROSITE" id="PS51257">
    <property type="entry name" value="PROKAR_LIPOPROTEIN"/>
    <property type="match status" value="1"/>
</dbReference>
<dbReference type="InterPro" id="IPR001851">
    <property type="entry name" value="ABC_transp_permease"/>
</dbReference>
<evidence type="ECO:0000256" key="5">
    <source>
        <dbReference type="ARBA" id="ARBA00023136"/>
    </source>
</evidence>
<feature type="transmembrane region" description="Helical" evidence="7">
    <location>
        <begin position="206"/>
        <end position="230"/>
    </location>
</feature>